<dbReference type="Pfam" id="PF25297">
    <property type="entry name" value="DUF7878"/>
    <property type="match status" value="1"/>
</dbReference>
<protein>
    <recommendedName>
        <fullName evidence="1">DUF7878 domain-containing protein</fullName>
    </recommendedName>
</protein>
<name>A0A5R8WM88_9BACT</name>
<dbReference type="EMBL" id="VAJM01000010">
    <property type="protein sequence ID" value="TLM90009.1"/>
    <property type="molecule type" value="Genomic_DNA"/>
</dbReference>
<proteinExistence type="predicted"/>
<evidence type="ECO:0000313" key="2">
    <source>
        <dbReference type="EMBL" id="TLM90009.1"/>
    </source>
</evidence>
<dbReference type="AlphaFoldDB" id="A0A5R8WM88"/>
<sequence>MTTANLSVGRFFMTAMPIRINFLIEEYQRQYLNQPFFALMIDGDLQIWLDDQLYFQASIALVEFAFCLNQWLTKAKRLEQATPLAYYTIDHDEREGALLRLTPVNAAEYTVESIWQEFECRQMIRHQDMKAAVETYFQQLDAAIRGYGDTDLATLLAPRL</sequence>
<dbReference type="InterPro" id="IPR057200">
    <property type="entry name" value="DUF7878"/>
</dbReference>
<evidence type="ECO:0000259" key="1">
    <source>
        <dbReference type="Pfam" id="PF25297"/>
    </source>
</evidence>
<accession>A0A5R8WM88</accession>
<dbReference type="Proteomes" id="UP000305517">
    <property type="component" value="Unassembled WGS sequence"/>
</dbReference>
<organism evidence="2 3">
    <name type="scientific">Hymenobacter jeollabukensis</name>
    <dbReference type="NCBI Taxonomy" id="2025313"/>
    <lineage>
        <taxon>Bacteria</taxon>
        <taxon>Pseudomonadati</taxon>
        <taxon>Bacteroidota</taxon>
        <taxon>Cytophagia</taxon>
        <taxon>Cytophagales</taxon>
        <taxon>Hymenobacteraceae</taxon>
        <taxon>Hymenobacter</taxon>
    </lineage>
</organism>
<evidence type="ECO:0000313" key="3">
    <source>
        <dbReference type="Proteomes" id="UP000305517"/>
    </source>
</evidence>
<keyword evidence="3" id="KW-1185">Reference proteome</keyword>
<comment type="caution">
    <text evidence="2">The sequence shown here is derived from an EMBL/GenBank/DDBJ whole genome shotgun (WGS) entry which is preliminary data.</text>
</comment>
<gene>
    <name evidence="2" type="ORF">FDY95_18475</name>
</gene>
<feature type="domain" description="DUF7878" evidence="1">
    <location>
        <begin position="31"/>
        <end position="145"/>
    </location>
</feature>
<reference evidence="2 3" key="1">
    <citation type="submission" date="2019-05" db="EMBL/GenBank/DDBJ databases">
        <title>Hymenobacter edaphi sp. nov., isolated from abandoned arsenic-contaminated farmland soil.</title>
        <authorList>
            <person name="Nie L."/>
        </authorList>
    </citation>
    <scope>NUCLEOTIDE SEQUENCE [LARGE SCALE GENOMIC DNA]</scope>
    <source>
        <strain evidence="2 3">1-3-3-8</strain>
    </source>
</reference>